<protein>
    <submittedName>
        <fullName evidence="3">Cyclic nucleotide-binding protein</fullName>
    </submittedName>
</protein>
<gene>
    <name evidence="3" type="ORF">PPERSA_06979</name>
</gene>
<feature type="region of interest" description="Disordered" evidence="1">
    <location>
        <begin position="347"/>
        <end position="368"/>
    </location>
</feature>
<dbReference type="SUPFAM" id="SSF51206">
    <property type="entry name" value="cAMP-binding domain-like"/>
    <property type="match status" value="1"/>
</dbReference>
<feature type="compositionally biased region" description="Polar residues" evidence="1">
    <location>
        <begin position="485"/>
        <end position="503"/>
    </location>
</feature>
<feature type="domain" description="Cyclic nucleotide-binding" evidence="2">
    <location>
        <begin position="1"/>
        <end position="149"/>
    </location>
</feature>
<accession>A0A0V0QYQ8</accession>
<dbReference type="EMBL" id="LDAU01000084">
    <property type="protein sequence ID" value="KRX07364.1"/>
    <property type="molecule type" value="Genomic_DNA"/>
</dbReference>
<evidence type="ECO:0000313" key="4">
    <source>
        <dbReference type="Proteomes" id="UP000054937"/>
    </source>
</evidence>
<keyword evidence="4" id="KW-1185">Reference proteome</keyword>
<dbReference type="AlphaFoldDB" id="A0A0V0QYQ8"/>
<organism evidence="3 4">
    <name type="scientific">Pseudocohnilembus persalinus</name>
    <name type="common">Ciliate</name>
    <dbReference type="NCBI Taxonomy" id="266149"/>
    <lineage>
        <taxon>Eukaryota</taxon>
        <taxon>Sar</taxon>
        <taxon>Alveolata</taxon>
        <taxon>Ciliophora</taxon>
        <taxon>Intramacronucleata</taxon>
        <taxon>Oligohymenophorea</taxon>
        <taxon>Scuticociliatia</taxon>
        <taxon>Philasterida</taxon>
        <taxon>Pseudocohnilembidae</taxon>
        <taxon>Pseudocohnilembus</taxon>
    </lineage>
</organism>
<dbReference type="InterPro" id="IPR018490">
    <property type="entry name" value="cNMP-bd_dom_sf"/>
</dbReference>
<evidence type="ECO:0000259" key="2">
    <source>
        <dbReference type="PROSITE" id="PS50042"/>
    </source>
</evidence>
<proteinExistence type="predicted"/>
<feature type="region of interest" description="Disordered" evidence="1">
    <location>
        <begin position="445"/>
        <end position="507"/>
    </location>
</feature>
<dbReference type="InterPro" id="IPR000595">
    <property type="entry name" value="cNMP-bd_dom"/>
</dbReference>
<name>A0A0V0QYQ8_PSEPJ</name>
<sequence length="563" mass="65709">MVEKKVNKNEIIFNEGSEANAAYIVQSGEFQISKKMDIKGIYDNNDTKIEKNSRNYNDQNCLYQENQNKNVSQQNFQSQETEKKMVKLGKISSHRFFGEEDIIKFRKRLTSVKCIKTGIIYIIPKEIFQEYFLGVREIQQFFEQKYRQLDKIQNKAQNFTDKKNVNDFNQQRQNKSEQKKPYNINQYSGSNLNQITFSQNNSQKFGQSQQQAQQQNQGSCNIINKYNNNSINSAIDNRKNFLRNFFSQQGQRSQSCEESNVGQRSKSKLINNQSQIKIKIPKKYFNESNQQLNTSNTSSQRMPKKERKLSNGGSPKVDFKLLFQKAKLTENQKSEFIKCYSQSQSQQLSPKSQKITQSAQNRHDPETKYNCVTEPDIQESQENLNSVKGIRKSGGKLLMRPKFNIQNNFKKSKDWNSIKNGNNQNDFLNFRKNQNLEQFEFQDKKQYTEQGKKSQNSGSLDFSNQSSPLINNSTKQQFYDKDSDINSIGSNRNLELQSANSKDSQSRRDILKAFQEQNRLLLKNKSPSQQVQNQLQQHFNGDKKITLQQLENQNNSQIQNIQQ</sequence>
<dbReference type="InterPro" id="IPR014710">
    <property type="entry name" value="RmlC-like_jellyroll"/>
</dbReference>
<dbReference type="InParanoid" id="A0A0V0QYQ8"/>
<evidence type="ECO:0000313" key="3">
    <source>
        <dbReference type="EMBL" id="KRX07364.1"/>
    </source>
</evidence>
<dbReference type="Gene3D" id="2.60.120.10">
    <property type="entry name" value="Jelly Rolls"/>
    <property type="match status" value="1"/>
</dbReference>
<reference evidence="3 4" key="1">
    <citation type="journal article" date="2015" name="Sci. Rep.">
        <title>Genome of the facultative scuticociliatosis pathogen Pseudocohnilembus persalinus provides insight into its virulence through horizontal gene transfer.</title>
        <authorList>
            <person name="Xiong J."/>
            <person name="Wang G."/>
            <person name="Cheng J."/>
            <person name="Tian M."/>
            <person name="Pan X."/>
            <person name="Warren A."/>
            <person name="Jiang C."/>
            <person name="Yuan D."/>
            <person name="Miao W."/>
        </authorList>
    </citation>
    <scope>NUCLEOTIDE SEQUENCE [LARGE SCALE GENOMIC DNA]</scope>
    <source>
        <strain evidence="3">36N120E</strain>
    </source>
</reference>
<feature type="compositionally biased region" description="Low complexity" evidence="1">
    <location>
        <begin position="286"/>
        <end position="300"/>
    </location>
</feature>
<feature type="region of interest" description="Disordered" evidence="1">
    <location>
        <begin position="252"/>
        <end position="314"/>
    </location>
</feature>
<comment type="caution">
    <text evidence="3">The sequence shown here is derived from an EMBL/GenBank/DDBJ whole genome shotgun (WGS) entry which is preliminary data.</text>
</comment>
<feature type="compositionally biased region" description="Polar residues" evidence="1">
    <location>
        <begin position="453"/>
        <end position="477"/>
    </location>
</feature>
<evidence type="ECO:0000256" key="1">
    <source>
        <dbReference type="SAM" id="MobiDB-lite"/>
    </source>
</evidence>
<feature type="compositionally biased region" description="Polar residues" evidence="1">
    <location>
        <begin position="252"/>
        <end position="276"/>
    </location>
</feature>
<dbReference type="PROSITE" id="PS50042">
    <property type="entry name" value="CNMP_BINDING_3"/>
    <property type="match status" value="1"/>
</dbReference>
<dbReference type="Proteomes" id="UP000054937">
    <property type="component" value="Unassembled WGS sequence"/>
</dbReference>